<dbReference type="Proteomes" id="UP001197378">
    <property type="component" value="Unassembled WGS sequence"/>
</dbReference>
<dbReference type="InterPro" id="IPR004919">
    <property type="entry name" value="GmrSD_N"/>
</dbReference>
<dbReference type="Pfam" id="PF03235">
    <property type="entry name" value="GmrSD_N"/>
    <property type="match status" value="1"/>
</dbReference>
<name>A0AAE2YPF1_9PROT</name>
<feature type="domain" description="GmrSD restriction endonucleases N-terminal" evidence="1">
    <location>
        <begin position="9"/>
        <end position="249"/>
    </location>
</feature>
<protein>
    <submittedName>
        <fullName evidence="2">DUF262 domain-containing protein</fullName>
    </submittedName>
</protein>
<dbReference type="PANTHER" id="PTHR37292:SF2">
    <property type="entry name" value="DUF262 DOMAIN-CONTAINING PROTEIN"/>
    <property type="match status" value="1"/>
</dbReference>
<dbReference type="AlphaFoldDB" id="A0AAE2YPF1"/>
<dbReference type="PANTHER" id="PTHR37292">
    <property type="entry name" value="VNG6097C"/>
    <property type="match status" value="1"/>
</dbReference>
<organism evidence="2 3">
    <name type="scientific">Igneacidithiobacillus copahuensis</name>
    <dbReference type="NCBI Taxonomy" id="2724909"/>
    <lineage>
        <taxon>Bacteria</taxon>
        <taxon>Pseudomonadati</taxon>
        <taxon>Pseudomonadota</taxon>
        <taxon>Acidithiobacillia</taxon>
        <taxon>Acidithiobacillales</taxon>
        <taxon>Acidithiobacillaceae</taxon>
        <taxon>Igneacidithiobacillus</taxon>
    </lineage>
</organism>
<evidence type="ECO:0000313" key="2">
    <source>
        <dbReference type="EMBL" id="MBU2787892.1"/>
    </source>
</evidence>
<dbReference type="EMBL" id="JAAXYO010000087">
    <property type="protein sequence ID" value="MBU2787892.1"/>
    <property type="molecule type" value="Genomic_DNA"/>
</dbReference>
<evidence type="ECO:0000259" key="1">
    <source>
        <dbReference type="Pfam" id="PF03235"/>
    </source>
</evidence>
<keyword evidence="3" id="KW-1185">Reference proteome</keyword>
<proteinExistence type="predicted"/>
<comment type="caution">
    <text evidence="2">The sequence shown here is derived from an EMBL/GenBank/DDBJ whole genome shotgun (WGS) entry which is preliminary data.</text>
</comment>
<sequence length="569" mass="66056">MEYIPVRVSDIIRQVNRDIFLPAIQREFVWDPDQIERLFDSIMADFPIGSFLYWKLEQQNKDEWPVYEFIRDFDADAPHNSPANMAGITKDVTLVLDGQQRITSLFIGLCGSYRYFYYRWRKTKLYLNLLKLPVANEENPEELTYAFAFRENAEPDSDTPHLWYPVGRILDFEDAEDAKLDMKQNLVALPEELRENANKLIGRLHNRIHTTLVGNYYQEKSQDYDKVLQVFVRANSAGQPLEYSDLLLATATAKWETLDARSEIHAFTDSLNKIGTGYRFDKDFVLKACLYLSESLPIQYKVRNFTKTNLRVIEGNWEQIKASLSVTVRLISRFGFNDKNIVAPLVLLPIAFYLMKRGNLAFDTSSNAGDADAQVSIRKWFVFSTLKNAFGGSSDTTLTRLRDLLKNNPCDSKTQFPADAFYKSLGIEPRFNEAEITRILGSAYQGRYTNLVLSLLYPDRDWKDAVFHEDHIFPQSEFQVRALRRRGYDDLRIQRYISYFNLLPNLQLLTESENLAKNATPFDEWISTRDTAFRKRHLIPNLPAYSFDSFEDFVSARTDLIMKALKGQE</sequence>
<reference evidence="2" key="1">
    <citation type="journal article" date="2021" name="ISME J.">
        <title>Genomic evolution of the class Acidithiobacillia: deep-branching Proteobacteria living in extreme acidic conditions.</title>
        <authorList>
            <person name="Moya-Beltran A."/>
            <person name="Beard S."/>
            <person name="Rojas-Villalobos C."/>
            <person name="Issotta F."/>
            <person name="Gallardo Y."/>
            <person name="Ulloa R."/>
            <person name="Giaveno A."/>
            <person name="Degli Esposti M."/>
            <person name="Johnson D.B."/>
            <person name="Quatrini R."/>
        </authorList>
    </citation>
    <scope>NUCLEOTIDE SEQUENCE</scope>
    <source>
        <strain evidence="2">VAN18-1</strain>
    </source>
</reference>
<evidence type="ECO:0000313" key="3">
    <source>
        <dbReference type="Proteomes" id="UP001197378"/>
    </source>
</evidence>
<gene>
    <name evidence="2" type="ORF">HFQ13_06695</name>
</gene>
<accession>A0AAE2YPF1</accession>
<dbReference type="RefSeq" id="WP_215885482.1">
    <property type="nucleotide sequence ID" value="NZ_JAAXYO010000087.1"/>
</dbReference>